<comment type="similarity">
    <text evidence="1">Belongs to the bacterial ribosomal protein bS1 family.</text>
</comment>
<dbReference type="GO" id="GO:0003729">
    <property type="term" value="F:mRNA binding"/>
    <property type="evidence" value="ECO:0007669"/>
    <property type="project" value="TreeGrafter"/>
</dbReference>
<feature type="domain" description="S1 motif" evidence="4">
    <location>
        <begin position="103"/>
        <end position="169"/>
    </location>
</feature>
<dbReference type="InterPro" id="IPR012340">
    <property type="entry name" value="NA-bd_OB-fold"/>
</dbReference>
<gene>
    <name evidence="5" type="ORF">A2961_03620</name>
</gene>
<dbReference type="Pfam" id="PF00575">
    <property type="entry name" value="S1"/>
    <property type="match status" value="3"/>
</dbReference>
<dbReference type="CDD" id="cd04465">
    <property type="entry name" value="S1_RPS1_repeat_ec2_hs2"/>
    <property type="match status" value="1"/>
</dbReference>
<dbReference type="PANTHER" id="PTHR10724">
    <property type="entry name" value="30S RIBOSOMAL PROTEIN S1"/>
    <property type="match status" value="1"/>
</dbReference>
<dbReference type="PANTHER" id="PTHR10724:SF7">
    <property type="entry name" value="SMALL RIBOSOMAL SUBUNIT PROTEIN BS1C"/>
    <property type="match status" value="1"/>
</dbReference>
<dbReference type="GO" id="GO:0006412">
    <property type="term" value="P:translation"/>
    <property type="evidence" value="ECO:0007669"/>
    <property type="project" value="TreeGrafter"/>
</dbReference>
<feature type="domain" description="S1 motif" evidence="4">
    <location>
        <begin position="191"/>
        <end position="272"/>
    </location>
</feature>
<dbReference type="InterPro" id="IPR035104">
    <property type="entry name" value="Ribosomal_protein_S1-like"/>
</dbReference>
<name>A0A1F8BCG6_9BACT</name>
<evidence type="ECO:0000256" key="2">
    <source>
        <dbReference type="ARBA" id="ARBA00022980"/>
    </source>
</evidence>
<comment type="caution">
    <text evidence="5">The sequence shown here is derived from an EMBL/GenBank/DDBJ whole genome shotgun (WGS) entry which is preliminary data.</text>
</comment>
<dbReference type="Proteomes" id="UP000177082">
    <property type="component" value="Unassembled WGS sequence"/>
</dbReference>
<dbReference type="InterPro" id="IPR050437">
    <property type="entry name" value="Ribos_protein_bS1-like"/>
</dbReference>
<dbReference type="PROSITE" id="PS50126">
    <property type="entry name" value="S1"/>
    <property type="match status" value="4"/>
</dbReference>
<proteinExistence type="inferred from homology"/>
<dbReference type="Gene3D" id="2.40.50.140">
    <property type="entry name" value="Nucleic acid-binding proteins"/>
    <property type="match status" value="4"/>
</dbReference>
<protein>
    <recommendedName>
        <fullName evidence="4">S1 motif domain-containing protein</fullName>
    </recommendedName>
</protein>
<evidence type="ECO:0000256" key="1">
    <source>
        <dbReference type="ARBA" id="ARBA00006767"/>
    </source>
</evidence>
<feature type="domain" description="S1 motif" evidence="4">
    <location>
        <begin position="18"/>
        <end position="85"/>
    </location>
</feature>
<organism evidence="5 6">
    <name type="scientific">Candidatus Woesebacteria bacterium RIFCSPLOWO2_01_FULL_39_21</name>
    <dbReference type="NCBI Taxonomy" id="1802519"/>
    <lineage>
        <taxon>Bacteria</taxon>
        <taxon>Candidatus Woeseibacteriota</taxon>
    </lineage>
</organism>
<dbReference type="STRING" id="1802519.A2961_03620"/>
<dbReference type="SUPFAM" id="SSF50249">
    <property type="entry name" value="Nucleic acid-binding proteins"/>
    <property type="match status" value="4"/>
</dbReference>
<feature type="domain" description="S1 motif" evidence="4">
    <location>
        <begin position="289"/>
        <end position="352"/>
    </location>
</feature>
<evidence type="ECO:0000313" key="5">
    <source>
        <dbReference type="EMBL" id="OGM61369.1"/>
    </source>
</evidence>
<dbReference type="PRINTS" id="PR00681">
    <property type="entry name" value="RIBOSOMALS1"/>
</dbReference>
<evidence type="ECO:0000256" key="3">
    <source>
        <dbReference type="ARBA" id="ARBA00023274"/>
    </source>
</evidence>
<sequence length="361" mass="39693">MADLLKRSGKKIKSFTIGEKVMAKVVELGRSVALFDIGGKAEGILKDSFYEESKKFVSTLKPGDEVLVTVVIPETNDGQIVVSLRDTAANDAWQKLDQAKKTNTKITVTVKGITDSGLTAETESITGFIPMSQVGKKVLGDLDSFVGKRLDVKVVEVDQNKNRLVLSERQVSEADDIKKMDSILEKITHEDGVFEGEVVTLTKFGAFVEIKVKSGKSVVPVEGLVHISEISWEKTRDPKEVLDVGQKVKVRILGSQNLPAGRQVGKLALSMRQAMDDPWKEIDKKYKSDAKVKGKIVKKTDFGVFVQLEPGVEGLVHLTKIPPGTKMELGQDVNCYIEEVDPLERRISLGIVLTSKPIGYK</sequence>
<evidence type="ECO:0000313" key="6">
    <source>
        <dbReference type="Proteomes" id="UP000177082"/>
    </source>
</evidence>
<accession>A0A1F8BCG6</accession>
<dbReference type="EMBL" id="MGHF01000041">
    <property type="protein sequence ID" value="OGM61369.1"/>
    <property type="molecule type" value="Genomic_DNA"/>
</dbReference>
<evidence type="ECO:0000259" key="4">
    <source>
        <dbReference type="PROSITE" id="PS50126"/>
    </source>
</evidence>
<dbReference type="InterPro" id="IPR003029">
    <property type="entry name" value="S1_domain"/>
</dbReference>
<reference evidence="5 6" key="1">
    <citation type="journal article" date="2016" name="Nat. Commun.">
        <title>Thousands of microbial genomes shed light on interconnected biogeochemical processes in an aquifer system.</title>
        <authorList>
            <person name="Anantharaman K."/>
            <person name="Brown C.T."/>
            <person name="Hug L.A."/>
            <person name="Sharon I."/>
            <person name="Castelle C.J."/>
            <person name="Probst A.J."/>
            <person name="Thomas B.C."/>
            <person name="Singh A."/>
            <person name="Wilkins M.J."/>
            <person name="Karaoz U."/>
            <person name="Brodie E.L."/>
            <person name="Williams K.H."/>
            <person name="Hubbard S.S."/>
            <person name="Banfield J.F."/>
        </authorList>
    </citation>
    <scope>NUCLEOTIDE SEQUENCE [LARGE SCALE GENOMIC DNA]</scope>
</reference>
<dbReference type="GO" id="GO:0022627">
    <property type="term" value="C:cytosolic small ribosomal subunit"/>
    <property type="evidence" value="ECO:0007669"/>
    <property type="project" value="TreeGrafter"/>
</dbReference>
<dbReference type="AlphaFoldDB" id="A0A1F8BCG6"/>
<keyword evidence="2" id="KW-0689">Ribosomal protein</keyword>
<dbReference type="GO" id="GO:0003735">
    <property type="term" value="F:structural constituent of ribosome"/>
    <property type="evidence" value="ECO:0007669"/>
    <property type="project" value="TreeGrafter"/>
</dbReference>
<dbReference type="SMART" id="SM00316">
    <property type="entry name" value="S1"/>
    <property type="match status" value="4"/>
</dbReference>
<keyword evidence="3" id="KW-0687">Ribonucleoprotein</keyword>